<keyword evidence="4" id="KW-1185">Reference proteome</keyword>
<dbReference type="Pfam" id="PF00293">
    <property type="entry name" value="NUDIX"/>
    <property type="match status" value="1"/>
</dbReference>
<dbReference type="Proteomes" id="UP000268162">
    <property type="component" value="Unassembled WGS sequence"/>
</dbReference>
<accession>A0A4P9ZQC0</accession>
<dbReference type="GO" id="GO:0005829">
    <property type="term" value="C:cytosol"/>
    <property type="evidence" value="ECO:0007669"/>
    <property type="project" value="TreeGrafter"/>
</dbReference>
<dbReference type="PANTHER" id="PTHR16099">
    <property type="entry name" value="8-OXO-DGTP DIPHOSPHATES NUDT15"/>
    <property type="match status" value="1"/>
</dbReference>
<evidence type="ECO:0000313" key="3">
    <source>
        <dbReference type="EMBL" id="RKP35674.1"/>
    </source>
</evidence>
<dbReference type="SUPFAM" id="SSF55811">
    <property type="entry name" value="Nudix"/>
    <property type="match status" value="1"/>
</dbReference>
<dbReference type="PRINTS" id="PR00502">
    <property type="entry name" value="NUDIXFAMILY"/>
</dbReference>
<dbReference type="PROSITE" id="PS51462">
    <property type="entry name" value="NUDIX"/>
    <property type="match status" value="1"/>
</dbReference>
<proteinExistence type="predicted"/>
<evidence type="ECO:0000313" key="4">
    <source>
        <dbReference type="Proteomes" id="UP000268162"/>
    </source>
</evidence>
<dbReference type="InterPro" id="IPR015797">
    <property type="entry name" value="NUDIX_hydrolase-like_dom_sf"/>
</dbReference>
<dbReference type="GO" id="GO:0035539">
    <property type="term" value="F:8-oxo-7,8-dihydrodeoxyguanosine triphosphate pyrophosphatase activity"/>
    <property type="evidence" value="ECO:0007669"/>
    <property type="project" value="TreeGrafter"/>
</dbReference>
<feature type="domain" description="Nudix hydrolase" evidence="2">
    <location>
        <begin position="1"/>
        <end position="115"/>
    </location>
</feature>
<evidence type="ECO:0000256" key="1">
    <source>
        <dbReference type="ARBA" id="ARBA00022801"/>
    </source>
</evidence>
<dbReference type="FunFam" id="3.90.79.10:FF:000060">
    <property type="entry name" value="Nudix hydrolase 1"/>
    <property type="match status" value="1"/>
</dbReference>
<dbReference type="PANTHER" id="PTHR16099:SF5">
    <property type="entry name" value="NUCLEOTIDE TRIPHOSPHATE DIPHOSPHATASE NUDT15"/>
    <property type="match status" value="1"/>
</dbReference>
<dbReference type="GO" id="GO:0006203">
    <property type="term" value="P:dGTP catabolic process"/>
    <property type="evidence" value="ECO:0007669"/>
    <property type="project" value="TreeGrafter"/>
</dbReference>
<name>A0A4P9ZQC0_9FUNG</name>
<feature type="non-terminal residue" evidence="3">
    <location>
        <position position="115"/>
    </location>
</feature>
<feature type="non-terminal residue" evidence="3">
    <location>
        <position position="1"/>
    </location>
</feature>
<dbReference type="InterPro" id="IPR000086">
    <property type="entry name" value="NUDIX_hydrolase_dom"/>
</dbReference>
<dbReference type="EMBL" id="ML002814">
    <property type="protein sequence ID" value="RKP35674.1"/>
    <property type="molecule type" value="Genomic_DNA"/>
</dbReference>
<dbReference type="CDD" id="cd04678">
    <property type="entry name" value="NUDIX_MTH2_Nudt15"/>
    <property type="match status" value="1"/>
</dbReference>
<dbReference type="InterPro" id="IPR020476">
    <property type="entry name" value="Nudix_hydrolase"/>
</dbReference>
<dbReference type="STRING" id="215637.A0A4P9ZQC0"/>
<sequence length="115" mass="13088">RVAVVVVLYRRSDQRVLIGQRKGGLGNGCWELPGGSIEFGETFTDSCLREIREETGLEATAVRFICPKTIIFPEAQKHWISLFFSAECVDEDPQPVTMEPDKSDGWIWASWQELR</sequence>
<protein>
    <submittedName>
        <fullName evidence="3">NUDIX hydrolase domain-like protein</fullName>
    </submittedName>
</protein>
<keyword evidence="1 3" id="KW-0378">Hydrolase</keyword>
<dbReference type="AlphaFoldDB" id="A0A4P9ZQC0"/>
<reference evidence="4" key="1">
    <citation type="journal article" date="2018" name="Nat. Microbiol.">
        <title>Leveraging single-cell genomics to expand the fungal tree of life.</title>
        <authorList>
            <person name="Ahrendt S.R."/>
            <person name="Quandt C.A."/>
            <person name="Ciobanu D."/>
            <person name="Clum A."/>
            <person name="Salamov A."/>
            <person name="Andreopoulos B."/>
            <person name="Cheng J.F."/>
            <person name="Woyke T."/>
            <person name="Pelin A."/>
            <person name="Henrissat B."/>
            <person name="Reynolds N.K."/>
            <person name="Benny G.L."/>
            <person name="Smith M.E."/>
            <person name="James T.Y."/>
            <person name="Grigoriev I.V."/>
        </authorList>
    </citation>
    <scope>NUCLEOTIDE SEQUENCE [LARGE SCALE GENOMIC DNA]</scope>
    <source>
        <strain evidence="4">RSA 468</strain>
    </source>
</reference>
<dbReference type="Gene3D" id="3.90.79.10">
    <property type="entry name" value="Nucleoside Triphosphate Pyrophosphohydrolase"/>
    <property type="match status" value="1"/>
</dbReference>
<evidence type="ECO:0000259" key="2">
    <source>
        <dbReference type="PROSITE" id="PS51462"/>
    </source>
</evidence>
<organism evidence="3 4">
    <name type="scientific">Dimargaris cristalligena</name>
    <dbReference type="NCBI Taxonomy" id="215637"/>
    <lineage>
        <taxon>Eukaryota</taxon>
        <taxon>Fungi</taxon>
        <taxon>Fungi incertae sedis</taxon>
        <taxon>Zoopagomycota</taxon>
        <taxon>Kickxellomycotina</taxon>
        <taxon>Dimargaritomycetes</taxon>
        <taxon>Dimargaritales</taxon>
        <taxon>Dimargaritaceae</taxon>
        <taxon>Dimargaris</taxon>
    </lineage>
</organism>
<gene>
    <name evidence="3" type="ORF">BJ085DRAFT_3946</name>
</gene>